<keyword evidence="1" id="KW-1133">Transmembrane helix</keyword>
<reference evidence="3" key="1">
    <citation type="journal article" date="2019" name="Int. J. Syst. Evol. Microbiol.">
        <title>The Global Catalogue of Microorganisms (GCM) 10K type strain sequencing project: providing services to taxonomists for standard genome sequencing and annotation.</title>
        <authorList>
            <consortium name="The Broad Institute Genomics Platform"/>
            <consortium name="The Broad Institute Genome Sequencing Center for Infectious Disease"/>
            <person name="Wu L."/>
            <person name="Ma J."/>
        </authorList>
    </citation>
    <scope>NUCLEOTIDE SEQUENCE [LARGE SCALE GENOMIC DNA]</scope>
    <source>
        <strain evidence="3">JCM 17388</strain>
    </source>
</reference>
<proteinExistence type="predicted"/>
<gene>
    <name evidence="2" type="ORF">GCM10022252_18080</name>
</gene>
<sequence>MSARALPEFRDLRNPQIMKWWIFLVALVTTVVAAWLLVYAHVPLSTFLSLGLGAISLVWLIVLLTLPWNLYFGARQVVHEIHVSRERGIAVPEGHEAEALEIARRMRRFAIGGHIVSAALLAVITYFSGASVGYYFAGFYLLSTGFRPAGAYLSHLRERVTTLMSEARHPREDIVSLVARVDGLAAEVTALTEATERLQGDTAALGADLRNGDEVLERTITGLARRFEDTVDGLTDNHEVITGLKAFLRLVRADAHGHA</sequence>
<protein>
    <submittedName>
        <fullName evidence="2">Uncharacterized protein</fullName>
    </submittedName>
</protein>
<keyword evidence="3" id="KW-1185">Reference proteome</keyword>
<dbReference type="EMBL" id="BAABAQ010000002">
    <property type="protein sequence ID" value="GAA4186304.1"/>
    <property type="molecule type" value="Genomic_DNA"/>
</dbReference>
<name>A0ABP8AM73_9ACTN</name>
<evidence type="ECO:0000313" key="3">
    <source>
        <dbReference type="Proteomes" id="UP001501251"/>
    </source>
</evidence>
<comment type="caution">
    <text evidence="2">The sequence shown here is derived from an EMBL/GenBank/DDBJ whole genome shotgun (WGS) entry which is preliminary data.</text>
</comment>
<feature type="transmembrane region" description="Helical" evidence="1">
    <location>
        <begin position="109"/>
        <end position="128"/>
    </location>
</feature>
<keyword evidence="1" id="KW-0812">Transmembrane</keyword>
<organism evidence="2 3">
    <name type="scientific">Streptosporangium oxazolinicum</name>
    <dbReference type="NCBI Taxonomy" id="909287"/>
    <lineage>
        <taxon>Bacteria</taxon>
        <taxon>Bacillati</taxon>
        <taxon>Actinomycetota</taxon>
        <taxon>Actinomycetes</taxon>
        <taxon>Streptosporangiales</taxon>
        <taxon>Streptosporangiaceae</taxon>
        <taxon>Streptosporangium</taxon>
    </lineage>
</organism>
<accession>A0ABP8AM73</accession>
<feature type="transmembrane region" description="Helical" evidence="1">
    <location>
        <begin position="46"/>
        <end position="66"/>
    </location>
</feature>
<feature type="transmembrane region" description="Helical" evidence="1">
    <location>
        <begin position="20"/>
        <end position="40"/>
    </location>
</feature>
<evidence type="ECO:0000313" key="2">
    <source>
        <dbReference type="EMBL" id="GAA4186304.1"/>
    </source>
</evidence>
<dbReference type="Proteomes" id="UP001501251">
    <property type="component" value="Unassembled WGS sequence"/>
</dbReference>
<keyword evidence="1" id="KW-0472">Membrane</keyword>
<evidence type="ECO:0000256" key="1">
    <source>
        <dbReference type="SAM" id="Phobius"/>
    </source>
</evidence>